<keyword evidence="3" id="KW-1185">Reference proteome</keyword>
<dbReference type="Proteomes" id="UP000789342">
    <property type="component" value="Unassembled WGS sequence"/>
</dbReference>
<sequence length="40" mass="4201">MSAEGLYNRALEELDGAQEANNNNTETSPPPSPQQGQGGQ</sequence>
<organism evidence="2 3">
    <name type="scientific">Acaulospora morrowiae</name>
    <dbReference type="NCBI Taxonomy" id="94023"/>
    <lineage>
        <taxon>Eukaryota</taxon>
        <taxon>Fungi</taxon>
        <taxon>Fungi incertae sedis</taxon>
        <taxon>Mucoromycota</taxon>
        <taxon>Glomeromycotina</taxon>
        <taxon>Glomeromycetes</taxon>
        <taxon>Diversisporales</taxon>
        <taxon>Acaulosporaceae</taxon>
        <taxon>Acaulospora</taxon>
    </lineage>
</organism>
<reference evidence="2" key="1">
    <citation type="submission" date="2021-06" db="EMBL/GenBank/DDBJ databases">
        <authorList>
            <person name="Kallberg Y."/>
            <person name="Tangrot J."/>
            <person name="Rosling A."/>
        </authorList>
    </citation>
    <scope>NUCLEOTIDE SEQUENCE</scope>
    <source>
        <strain evidence="2">CL551</strain>
    </source>
</reference>
<comment type="caution">
    <text evidence="2">The sequence shown here is derived from an EMBL/GenBank/DDBJ whole genome shotgun (WGS) entry which is preliminary data.</text>
</comment>
<gene>
    <name evidence="2" type="ORF">AMORRO_LOCUS3364</name>
</gene>
<evidence type="ECO:0000313" key="3">
    <source>
        <dbReference type="Proteomes" id="UP000789342"/>
    </source>
</evidence>
<protein>
    <submittedName>
        <fullName evidence="2">9179_t:CDS:1</fullName>
    </submittedName>
</protein>
<evidence type="ECO:0000256" key="1">
    <source>
        <dbReference type="SAM" id="MobiDB-lite"/>
    </source>
</evidence>
<evidence type="ECO:0000313" key="2">
    <source>
        <dbReference type="EMBL" id="CAG8503386.1"/>
    </source>
</evidence>
<feature type="region of interest" description="Disordered" evidence="1">
    <location>
        <begin position="1"/>
        <end position="40"/>
    </location>
</feature>
<dbReference type="AlphaFoldDB" id="A0A9N8ZQD5"/>
<proteinExistence type="predicted"/>
<accession>A0A9N8ZQD5</accession>
<name>A0A9N8ZQD5_9GLOM</name>
<dbReference type="EMBL" id="CAJVPV010001632">
    <property type="protein sequence ID" value="CAG8503386.1"/>
    <property type="molecule type" value="Genomic_DNA"/>
</dbReference>